<feature type="compositionally biased region" description="Low complexity" evidence="1">
    <location>
        <begin position="280"/>
        <end position="294"/>
    </location>
</feature>
<keyword evidence="3" id="KW-1185">Reference proteome</keyword>
<reference evidence="2 3" key="1">
    <citation type="submission" date="2021-06" db="EMBL/GenBank/DDBJ databases">
        <title>Caerostris extrusa draft genome.</title>
        <authorList>
            <person name="Kono N."/>
            <person name="Arakawa K."/>
        </authorList>
    </citation>
    <scope>NUCLEOTIDE SEQUENCE [LARGE SCALE GENOMIC DNA]</scope>
</reference>
<feature type="compositionally biased region" description="Basic and acidic residues" evidence="1">
    <location>
        <begin position="314"/>
        <end position="334"/>
    </location>
</feature>
<sequence length="334" mass="38027">MFALGVTTTPYAPGKPPPIRIPNGITGQPHFNPFQHFNVHANTYPNYPYFQGALTTPLSNDHVPGRLMYSGYKPPKTTEGTKLPRTTSLPKVTKTMDNNSRSPPRQNPTQSYYRSHPTQSYYRPKPTPSYNRPKPSIQEHRINYNSPHTGENSPYMPNFEELKNQYLVGEDLVGKEEDHVLEQQQFHQCKFQRYITNTITSRTNTFTTPSYTSIPLNPAVPNSLQSIQETSKGLETSSHYPPAGYYGKDQLVQFFDSSAKSYNKVSTPTPYEQNDLGENTSSAEIEETITSASSEDPDQPAFGTRLRSKPRSQNRREKDNKHNLQLKEQKYDLE</sequence>
<dbReference type="Proteomes" id="UP001054945">
    <property type="component" value="Unassembled WGS sequence"/>
</dbReference>
<protein>
    <submittedName>
        <fullName evidence="2">Uncharacterized protein</fullName>
    </submittedName>
</protein>
<feature type="compositionally biased region" description="Polar residues" evidence="1">
    <location>
        <begin position="262"/>
        <end position="279"/>
    </location>
</feature>
<evidence type="ECO:0000256" key="1">
    <source>
        <dbReference type="SAM" id="MobiDB-lite"/>
    </source>
</evidence>
<name>A0AAV4THN0_CAEEX</name>
<accession>A0AAV4THN0</accession>
<comment type="caution">
    <text evidence="2">The sequence shown here is derived from an EMBL/GenBank/DDBJ whole genome shotgun (WGS) entry which is preliminary data.</text>
</comment>
<proteinExistence type="predicted"/>
<feature type="compositionally biased region" description="Polar residues" evidence="1">
    <location>
        <begin position="143"/>
        <end position="152"/>
    </location>
</feature>
<feature type="region of interest" description="Disordered" evidence="1">
    <location>
        <begin position="69"/>
        <end position="154"/>
    </location>
</feature>
<gene>
    <name evidence="2" type="primary">AVEN_229163_1</name>
    <name evidence="2" type="ORF">CEXT_358921</name>
</gene>
<organism evidence="2 3">
    <name type="scientific">Caerostris extrusa</name>
    <name type="common">Bark spider</name>
    <name type="synonym">Caerostris bankana</name>
    <dbReference type="NCBI Taxonomy" id="172846"/>
    <lineage>
        <taxon>Eukaryota</taxon>
        <taxon>Metazoa</taxon>
        <taxon>Ecdysozoa</taxon>
        <taxon>Arthropoda</taxon>
        <taxon>Chelicerata</taxon>
        <taxon>Arachnida</taxon>
        <taxon>Araneae</taxon>
        <taxon>Araneomorphae</taxon>
        <taxon>Entelegynae</taxon>
        <taxon>Araneoidea</taxon>
        <taxon>Araneidae</taxon>
        <taxon>Caerostris</taxon>
    </lineage>
</organism>
<dbReference type="EMBL" id="BPLR01011295">
    <property type="protein sequence ID" value="GIY45610.1"/>
    <property type="molecule type" value="Genomic_DNA"/>
</dbReference>
<dbReference type="AlphaFoldDB" id="A0AAV4THN0"/>
<feature type="compositionally biased region" description="Polar residues" evidence="1">
    <location>
        <begin position="78"/>
        <end position="121"/>
    </location>
</feature>
<feature type="region of interest" description="Disordered" evidence="1">
    <location>
        <begin position="262"/>
        <end position="334"/>
    </location>
</feature>
<evidence type="ECO:0000313" key="2">
    <source>
        <dbReference type="EMBL" id="GIY45610.1"/>
    </source>
</evidence>
<evidence type="ECO:0000313" key="3">
    <source>
        <dbReference type="Proteomes" id="UP001054945"/>
    </source>
</evidence>